<reference evidence="9" key="1">
    <citation type="submission" date="2018-05" db="EMBL/GenBank/DDBJ databases">
        <authorList>
            <person name="Lanie J.A."/>
            <person name="Ng W.-L."/>
            <person name="Kazmierczak K.M."/>
            <person name="Andrzejewski T.M."/>
            <person name="Davidsen T.M."/>
            <person name="Wayne K.J."/>
            <person name="Tettelin H."/>
            <person name="Glass J.I."/>
            <person name="Rusch D."/>
            <person name="Podicherti R."/>
            <person name="Tsui H.-C.T."/>
            <person name="Winkler M.E."/>
        </authorList>
    </citation>
    <scope>NUCLEOTIDE SEQUENCE</scope>
</reference>
<sequence>MIKVNTDITAPIASSLPREEEIDEFEISVPSPPELMKRRAKKHVGFIIGGTVVVLVLILAVFAPVIAPSDPYDQTLTNRLLPPIWHEKGSWSHPFGTDALGRDYFSRVIFGARISLMIGFFAAAVSAVVGSALGMVGGYFGGKTDAVVMYLINVKLALPGLLVALSLVSVFGGSLIALICILAFLFWDRYAVVTRSVTQQIRTNDYITAAQAVGASRLRIIVGEVLPNLMNQIIVIASLEMAVAILVEAALSFLGLGIQPPTPSWGLL</sequence>
<feature type="transmembrane region" description="Helical" evidence="7">
    <location>
        <begin position="114"/>
        <end position="140"/>
    </location>
</feature>
<keyword evidence="5 7" id="KW-1133">Transmembrane helix</keyword>
<keyword evidence="2" id="KW-0813">Transport</keyword>
<accession>A0A382HK83</accession>
<dbReference type="InterPro" id="IPR050366">
    <property type="entry name" value="BP-dependent_transpt_permease"/>
</dbReference>
<keyword evidence="6 7" id="KW-0472">Membrane</keyword>
<evidence type="ECO:0000259" key="8">
    <source>
        <dbReference type="PROSITE" id="PS50928"/>
    </source>
</evidence>
<dbReference type="InterPro" id="IPR035906">
    <property type="entry name" value="MetI-like_sf"/>
</dbReference>
<evidence type="ECO:0000313" key="9">
    <source>
        <dbReference type="EMBL" id="SVB87542.1"/>
    </source>
</evidence>
<dbReference type="PANTHER" id="PTHR43386">
    <property type="entry name" value="OLIGOPEPTIDE TRANSPORT SYSTEM PERMEASE PROTEIN APPC"/>
    <property type="match status" value="1"/>
</dbReference>
<comment type="subcellular location">
    <subcellularLocation>
        <location evidence="1">Cell membrane</location>
        <topology evidence="1">Multi-pass membrane protein</topology>
    </subcellularLocation>
</comment>
<evidence type="ECO:0000256" key="2">
    <source>
        <dbReference type="ARBA" id="ARBA00022448"/>
    </source>
</evidence>
<dbReference type="GO" id="GO:0005886">
    <property type="term" value="C:plasma membrane"/>
    <property type="evidence" value="ECO:0007669"/>
    <property type="project" value="UniProtKB-SubCell"/>
</dbReference>
<dbReference type="PANTHER" id="PTHR43386:SF1">
    <property type="entry name" value="D,D-DIPEPTIDE TRANSPORT SYSTEM PERMEASE PROTEIN DDPC-RELATED"/>
    <property type="match status" value="1"/>
</dbReference>
<evidence type="ECO:0000256" key="1">
    <source>
        <dbReference type="ARBA" id="ARBA00004651"/>
    </source>
</evidence>
<feature type="transmembrane region" description="Helical" evidence="7">
    <location>
        <begin position="233"/>
        <end position="258"/>
    </location>
</feature>
<dbReference type="EMBL" id="UINC01061697">
    <property type="protein sequence ID" value="SVB87542.1"/>
    <property type="molecule type" value="Genomic_DNA"/>
</dbReference>
<evidence type="ECO:0000256" key="6">
    <source>
        <dbReference type="ARBA" id="ARBA00023136"/>
    </source>
</evidence>
<evidence type="ECO:0000256" key="3">
    <source>
        <dbReference type="ARBA" id="ARBA00022475"/>
    </source>
</evidence>
<dbReference type="PROSITE" id="PS50928">
    <property type="entry name" value="ABC_TM1"/>
    <property type="match status" value="1"/>
</dbReference>
<evidence type="ECO:0000256" key="4">
    <source>
        <dbReference type="ARBA" id="ARBA00022692"/>
    </source>
</evidence>
<dbReference type="GO" id="GO:0055085">
    <property type="term" value="P:transmembrane transport"/>
    <property type="evidence" value="ECO:0007669"/>
    <property type="project" value="InterPro"/>
</dbReference>
<organism evidence="9">
    <name type="scientific">marine metagenome</name>
    <dbReference type="NCBI Taxonomy" id="408172"/>
    <lineage>
        <taxon>unclassified sequences</taxon>
        <taxon>metagenomes</taxon>
        <taxon>ecological metagenomes</taxon>
    </lineage>
</organism>
<gene>
    <name evidence="9" type="ORF">METZ01_LOCUS240396</name>
</gene>
<dbReference type="AlphaFoldDB" id="A0A382HK83"/>
<protein>
    <recommendedName>
        <fullName evidence="8">ABC transmembrane type-1 domain-containing protein</fullName>
    </recommendedName>
</protein>
<evidence type="ECO:0000256" key="7">
    <source>
        <dbReference type="SAM" id="Phobius"/>
    </source>
</evidence>
<feature type="non-terminal residue" evidence="9">
    <location>
        <position position="268"/>
    </location>
</feature>
<feature type="domain" description="ABC transmembrane type-1" evidence="8">
    <location>
        <begin position="112"/>
        <end position="268"/>
    </location>
</feature>
<proteinExistence type="predicted"/>
<dbReference type="CDD" id="cd06261">
    <property type="entry name" value="TM_PBP2"/>
    <property type="match status" value="1"/>
</dbReference>
<dbReference type="SUPFAM" id="SSF161098">
    <property type="entry name" value="MetI-like"/>
    <property type="match status" value="1"/>
</dbReference>
<keyword evidence="4 7" id="KW-0812">Transmembrane</keyword>
<evidence type="ECO:0000256" key="5">
    <source>
        <dbReference type="ARBA" id="ARBA00022989"/>
    </source>
</evidence>
<dbReference type="Pfam" id="PF12911">
    <property type="entry name" value="OppC_N"/>
    <property type="match status" value="1"/>
</dbReference>
<dbReference type="InterPro" id="IPR000515">
    <property type="entry name" value="MetI-like"/>
</dbReference>
<dbReference type="InterPro" id="IPR025966">
    <property type="entry name" value="OppC_N"/>
</dbReference>
<feature type="transmembrane region" description="Helical" evidence="7">
    <location>
        <begin position="161"/>
        <end position="187"/>
    </location>
</feature>
<name>A0A382HK83_9ZZZZ</name>
<keyword evidence="3" id="KW-1003">Cell membrane</keyword>
<dbReference type="Pfam" id="PF00528">
    <property type="entry name" value="BPD_transp_1"/>
    <property type="match status" value="1"/>
</dbReference>
<dbReference type="Gene3D" id="1.10.3720.10">
    <property type="entry name" value="MetI-like"/>
    <property type="match status" value="1"/>
</dbReference>
<feature type="transmembrane region" description="Helical" evidence="7">
    <location>
        <begin position="44"/>
        <end position="67"/>
    </location>
</feature>